<dbReference type="EMBL" id="CAXITT010000186">
    <property type="protein sequence ID" value="CAL1534916.1"/>
    <property type="molecule type" value="Genomic_DNA"/>
</dbReference>
<accession>A0AAV2HLJ8</accession>
<evidence type="ECO:0000313" key="4">
    <source>
        <dbReference type="Proteomes" id="UP001497497"/>
    </source>
</evidence>
<dbReference type="AlphaFoldDB" id="A0AAV2HLJ8"/>
<evidence type="ECO:0000256" key="2">
    <source>
        <dbReference type="SAM" id="SignalP"/>
    </source>
</evidence>
<feature type="region of interest" description="Disordered" evidence="1">
    <location>
        <begin position="39"/>
        <end position="81"/>
    </location>
</feature>
<proteinExistence type="predicted"/>
<dbReference type="Proteomes" id="UP001497497">
    <property type="component" value="Unassembled WGS sequence"/>
</dbReference>
<feature type="compositionally biased region" description="Acidic residues" evidence="1">
    <location>
        <begin position="45"/>
        <end position="56"/>
    </location>
</feature>
<organism evidence="3 4">
    <name type="scientific">Lymnaea stagnalis</name>
    <name type="common">Great pond snail</name>
    <name type="synonym">Helix stagnalis</name>
    <dbReference type="NCBI Taxonomy" id="6523"/>
    <lineage>
        <taxon>Eukaryota</taxon>
        <taxon>Metazoa</taxon>
        <taxon>Spiralia</taxon>
        <taxon>Lophotrochozoa</taxon>
        <taxon>Mollusca</taxon>
        <taxon>Gastropoda</taxon>
        <taxon>Heterobranchia</taxon>
        <taxon>Euthyneura</taxon>
        <taxon>Panpulmonata</taxon>
        <taxon>Hygrophila</taxon>
        <taxon>Lymnaeoidea</taxon>
        <taxon>Lymnaeidae</taxon>
        <taxon>Lymnaea</taxon>
    </lineage>
</organism>
<keyword evidence="4" id="KW-1185">Reference proteome</keyword>
<reference evidence="3 4" key="1">
    <citation type="submission" date="2024-04" db="EMBL/GenBank/DDBJ databases">
        <authorList>
            <consortium name="Genoscope - CEA"/>
            <person name="William W."/>
        </authorList>
    </citation>
    <scope>NUCLEOTIDE SEQUENCE [LARGE SCALE GENOMIC DNA]</scope>
</reference>
<keyword evidence="2" id="KW-0732">Signal</keyword>
<evidence type="ECO:0000313" key="3">
    <source>
        <dbReference type="EMBL" id="CAL1534916.1"/>
    </source>
</evidence>
<sequence>MLVLLVVGLTSYALGEKLKSLDEAIGILGELAGENLLIDPRDQENDVTGEAEETDDTLEKREHEGANTLAPNRAHPAVGRDTASLDHKLSAYNAFARKVHQASSDNKLSTHQASLDNKLSAYNAFARKAHQGVAGGKVRPDSDNWVFVEVPVGEDGDVIDDDTQSNRLAAYNALRRGDNRLAAYDGLRRGDNKLAAYDGLRRGDNRLAAYDGLRRGDNRLAAYDALRRGDNRLAAYDALRQGVGKAAAQVVPIKGDNKVAPDDALNKVAPHDAQKRETEEGNDVIKTKIVAFKV</sequence>
<feature type="signal peptide" evidence="2">
    <location>
        <begin position="1"/>
        <end position="15"/>
    </location>
</feature>
<evidence type="ECO:0000256" key="1">
    <source>
        <dbReference type="SAM" id="MobiDB-lite"/>
    </source>
</evidence>
<protein>
    <submittedName>
        <fullName evidence="3">Uncharacterized protein</fullName>
    </submittedName>
</protein>
<comment type="caution">
    <text evidence="3">The sequence shown here is derived from an EMBL/GenBank/DDBJ whole genome shotgun (WGS) entry which is preliminary data.</text>
</comment>
<gene>
    <name evidence="3" type="ORF">GSLYS_00008876001</name>
</gene>
<feature type="chain" id="PRO_5043382463" evidence="2">
    <location>
        <begin position="16"/>
        <end position="294"/>
    </location>
</feature>
<name>A0AAV2HLJ8_LYMST</name>